<dbReference type="PRINTS" id="PR00081">
    <property type="entry name" value="GDHRDH"/>
</dbReference>
<dbReference type="Pfam" id="PF00106">
    <property type="entry name" value="adh_short"/>
    <property type="match status" value="1"/>
</dbReference>
<feature type="non-terminal residue" evidence="3">
    <location>
        <position position="173"/>
    </location>
</feature>
<dbReference type="EMBL" id="UINC01224376">
    <property type="protein sequence ID" value="SVE53971.1"/>
    <property type="molecule type" value="Genomic_DNA"/>
</dbReference>
<proteinExistence type="inferred from homology"/>
<evidence type="ECO:0000256" key="2">
    <source>
        <dbReference type="SAM" id="MobiDB-lite"/>
    </source>
</evidence>
<protein>
    <recommendedName>
        <fullName evidence="4">SDR family NAD(P)-dependent oxidoreductase</fullName>
    </recommendedName>
</protein>
<dbReference type="SUPFAM" id="SSF51735">
    <property type="entry name" value="NAD(P)-binding Rossmann-fold domains"/>
    <property type="match status" value="1"/>
</dbReference>
<evidence type="ECO:0000256" key="1">
    <source>
        <dbReference type="ARBA" id="ARBA00006484"/>
    </source>
</evidence>
<dbReference type="CDD" id="cd05233">
    <property type="entry name" value="SDR_c"/>
    <property type="match status" value="1"/>
</dbReference>
<dbReference type="AlphaFoldDB" id="A0A383EB77"/>
<sequence>MQPASKADSPKQHDPQAKPLAGQHALVTGGNRGIGAAIAEELVRLGVNLTLAARDRESLNQRREHLSKIGPSAISLQVMDLTDPDSIAESHTAARDDLGPITILINNAGVAPSAPLDKLELKSWEQTFAINVQAVFLLSQAVLPGMQNKGFGRIVNIASTAGLRGYPFVAGYV</sequence>
<dbReference type="InterPro" id="IPR036291">
    <property type="entry name" value="NAD(P)-bd_dom_sf"/>
</dbReference>
<dbReference type="InterPro" id="IPR002347">
    <property type="entry name" value="SDR_fam"/>
</dbReference>
<accession>A0A383EB77</accession>
<organism evidence="3">
    <name type="scientific">marine metagenome</name>
    <dbReference type="NCBI Taxonomy" id="408172"/>
    <lineage>
        <taxon>unclassified sequences</taxon>
        <taxon>metagenomes</taxon>
        <taxon>ecological metagenomes</taxon>
    </lineage>
</organism>
<dbReference type="InterPro" id="IPR050259">
    <property type="entry name" value="SDR"/>
</dbReference>
<feature type="region of interest" description="Disordered" evidence="2">
    <location>
        <begin position="1"/>
        <end position="24"/>
    </location>
</feature>
<comment type="similarity">
    <text evidence="1">Belongs to the short-chain dehydrogenases/reductases (SDR) family.</text>
</comment>
<evidence type="ECO:0000313" key="3">
    <source>
        <dbReference type="EMBL" id="SVE53971.1"/>
    </source>
</evidence>
<name>A0A383EB77_9ZZZZ</name>
<evidence type="ECO:0008006" key="4">
    <source>
        <dbReference type="Google" id="ProtNLM"/>
    </source>
</evidence>
<dbReference type="Gene3D" id="3.40.50.720">
    <property type="entry name" value="NAD(P)-binding Rossmann-like Domain"/>
    <property type="match status" value="1"/>
</dbReference>
<dbReference type="PANTHER" id="PTHR42879">
    <property type="entry name" value="3-OXOACYL-(ACYL-CARRIER-PROTEIN) REDUCTASE"/>
    <property type="match status" value="1"/>
</dbReference>
<reference evidence="3" key="1">
    <citation type="submission" date="2018-05" db="EMBL/GenBank/DDBJ databases">
        <authorList>
            <person name="Lanie J.A."/>
            <person name="Ng W.-L."/>
            <person name="Kazmierczak K.M."/>
            <person name="Andrzejewski T.M."/>
            <person name="Davidsen T.M."/>
            <person name="Wayne K.J."/>
            <person name="Tettelin H."/>
            <person name="Glass J.I."/>
            <person name="Rusch D."/>
            <person name="Podicherti R."/>
            <person name="Tsui H.-C.T."/>
            <person name="Winkler M.E."/>
        </authorList>
    </citation>
    <scope>NUCLEOTIDE SEQUENCE</scope>
</reference>
<dbReference type="PRINTS" id="PR00080">
    <property type="entry name" value="SDRFAMILY"/>
</dbReference>
<gene>
    <name evidence="3" type="ORF">METZ01_LOCUS506825</name>
</gene>